<dbReference type="SUPFAM" id="SSF56436">
    <property type="entry name" value="C-type lectin-like"/>
    <property type="match status" value="1"/>
</dbReference>
<feature type="domain" description="C-type lectin" evidence="3">
    <location>
        <begin position="86"/>
        <end position="208"/>
    </location>
</feature>
<dbReference type="Gene3D" id="3.10.100.10">
    <property type="entry name" value="Mannose-Binding Protein A, subunit A"/>
    <property type="match status" value="1"/>
</dbReference>
<dbReference type="GeneTree" id="ENSGT00940000178052"/>
<keyword evidence="2" id="KW-0175">Coiled coil</keyword>
<dbReference type="InterPro" id="IPR016187">
    <property type="entry name" value="CTDL_fold"/>
</dbReference>
<evidence type="ECO:0000256" key="1">
    <source>
        <dbReference type="ARBA" id="ARBA00004401"/>
    </source>
</evidence>
<dbReference type="AlphaFoldDB" id="A0A3B3R5T8"/>
<dbReference type="InterPro" id="IPR001304">
    <property type="entry name" value="C-type_lectin-like"/>
</dbReference>
<sequence>MCLSADYLTTGQLRKENSAFKEANQQVQELNNNLTAQNESLESENTQLLKGPTLLDEILQFRNFPVEKYCSKARRCSRCPSGWTFNNSKCYFVFLGQTWKTWKSWEDSRLDCLKMGADLLTIQNKEEQMFIMNFAPTYYDKWHGYWIGLTGKAQDWVWINGSSLTTGFWADAGSQNKTHVLTNTGHKDKVLNSWRSTNPDMPNRWICENKALLF</sequence>
<dbReference type="Proteomes" id="UP000261540">
    <property type="component" value="Unplaced"/>
</dbReference>
<dbReference type="InterPro" id="IPR050828">
    <property type="entry name" value="C-type_lectin/matrix_domain"/>
</dbReference>
<dbReference type="PANTHER" id="PTHR45710:SF26">
    <property type="entry name" value="RH26557P"/>
    <property type="match status" value="1"/>
</dbReference>
<dbReference type="STRING" id="1676925.ENSPKIP00000013031"/>
<proteinExistence type="predicted"/>
<feature type="coiled-coil region" evidence="2">
    <location>
        <begin position="13"/>
        <end position="51"/>
    </location>
</feature>
<reference evidence="4" key="1">
    <citation type="submission" date="2025-08" db="UniProtKB">
        <authorList>
            <consortium name="Ensembl"/>
        </authorList>
    </citation>
    <scope>IDENTIFICATION</scope>
</reference>
<dbReference type="GO" id="GO:0005886">
    <property type="term" value="C:plasma membrane"/>
    <property type="evidence" value="ECO:0007669"/>
    <property type="project" value="UniProtKB-SubCell"/>
</dbReference>
<reference evidence="4" key="2">
    <citation type="submission" date="2025-09" db="UniProtKB">
        <authorList>
            <consortium name="Ensembl"/>
        </authorList>
    </citation>
    <scope>IDENTIFICATION</scope>
</reference>
<evidence type="ECO:0000256" key="2">
    <source>
        <dbReference type="SAM" id="Coils"/>
    </source>
</evidence>
<dbReference type="PROSITE" id="PS50041">
    <property type="entry name" value="C_TYPE_LECTIN_2"/>
    <property type="match status" value="1"/>
</dbReference>
<accession>A0A3B3R5T8</accession>
<keyword evidence="5" id="KW-1185">Reference proteome</keyword>
<dbReference type="Ensembl" id="ENSPKIT00000037443.1">
    <property type="protein sequence ID" value="ENSPKIP00000013031.1"/>
    <property type="gene ID" value="ENSPKIG00000000618.1"/>
</dbReference>
<evidence type="ECO:0000313" key="4">
    <source>
        <dbReference type="Ensembl" id="ENSPKIP00000013031.1"/>
    </source>
</evidence>
<dbReference type="SMART" id="SM00034">
    <property type="entry name" value="CLECT"/>
    <property type="match status" value="1"/>
</dbReference>
<dbReference type="Pfam" id="PF00059">
    <property type="entry name" value="Lectin_C"/>
    <property type="match status" value="1"/>
</dbReference>
<name>A0A3B3R5T8_9TELE</name>
<protein>
    <recommendedName>
        <fullName evidence="3">C-type lectin domain-containing protein</fullName>
    </recommendedName>
</protein>
<comment type="subcellular location">
    <subcellularLocation>
        <location evidence="1">Cell membrane</location>
        <topology evidence="1">Single-pass type II membrane protein</topology>
    </subcellularLocation>
</comment>
<dbReference type="PANTHER" id="PTHR45710">
    <property type="entry name" value="C-TYPE LECTIN DOMAIN-CONTAINING PROTEIN 180"/>
    <property type="match status" value="1"/>
</dbReference>
<dbReference type="InterPro" id="IPR016186">
    <property type="entry name" value="C-type_lectin-like/link_sf"/>
</dbReference>
<evidence type="ECO:0000259" key="3">
    <source>
        <dbReference type="PROSITE" id="PS50041"/>
    </source>
</evidence>
<organism evidence="4 5">
    <name type="scientific">Paramormyrops kingsleyae</name>
    <dbReference type="NCBI Taxonomy" id="1676925"/>
    <lineage>
        <taxon>Eukaryota</taxon>
        <taxon>Metazoa</taxon>
        <taxon>Chordata</taxon>
        <taxon>Craniata</taxon>
        <taxon>Vertebrata</taxon>
        <taxon>Euteleostomi</taxon>
        <taxon>Actinopterygii</taxon>
        <taxon>Neopterygii</taxon>
        <taxon>Teleostei</taxon>
        <taxon>Osteoglossocephala</taxon>
        <taxon>Osteoglossomorpha</taxon>
        <taxon>Osteoglossiformes</taxon>
        <taxon>Mormyridae</taxon>
        <taxon>Paramormyrops</taxon>
    </lineage>
</organism>
<evidence type="ECO:0000313" key="5">
    <source>
        <dbReference type="Proteomes" id="UP000261540"/>
    </source>
</evidence>